<evidence type="ECO:0000313" key="7">
    <source>
        <dbReference type="Proteomes" id="UP000602076"/>
    </source>
</evidence>
<evidence type="ECO:0000256" key="4">
    <source>
        <dbReference type="ARBA" id="ARBA00022967"/>
    </source>
</evidence>
<sequence length="258" mass="29241">MKLVISNITKSYIDAKKRETIALEDINLTIQNEEFVAIVGPSGCGKSTLLNIIAGLLPATSGQIYFDDIKVNQEPVTSVVFQETGLFPWRTVYDNVKFGLEQMKIPSEEIEQRVQHYIQMVGLTGFEASYPHQLSGGMKQRAGIARALAVKPDLLLMDEPLSALDAQTRQIMQEELLNIWNQERHRTVYITHNINEAVHLADRVVVLSRRPGRIKEIISIDLPREGRGDKAYEEICAEYHRQIWDLIKDDALDAVREG</sequence>
<evidence type="ECO:0000259" key="5">
    <source>
        <dbReference type="PROSITE" id="PS50893"/>
    </source>
</evidence>
<keyword evidence="1" id="KW-0813">Transport</keyword>
<dbReference type="PROSITE" id="PS50893">
    <property type="entry name" value="ABC_TRANSPORTER_2"/>
    <property type="match status" value="1"/>
</dbReference>
<protein>
    <submittedName>
        <fullName evidence="6">ABC transporter ATP-binding protein</fullName>
    </submittedName>
</protein>
<evidence type="ECO:0000256" key="1">
    <source>
        <dbReference type="ARBA" id="ARBA00022448"/>
    </source>
</evidence>
<keyword evidence="4" id="KW-1278">Translocase</keyword>
<dbReference type="Pfam" id="PF00005">
    <property type="entry name" value="ABC_tran"/>
    <property type="match status" value="1"/>
</dbReference>
<dbReference type="InterPro" id="IPR017871">
    <property type="entry name" value="ABC_transporter-like_CS"/>
</dbReference>
<feature type="domain" description="ABC transporter" evidence="5">
    <location>
        <begin position="3"/>
        <end position="234"/>
    </location>
</feature>
<proteinExistence type="predicted"/>
<organism evidence="6 7">
    <name type="scientific">Peribacillus faecalis</name>
    <dbReference type="NCBI Taxonomy" id="2772559"/>
    <lineage>
        <taxon>Bacteria</taxon>
        <taxon>Bacillati</taxon>
        <taxon>Bacillota</taxon>
        <taxon>Bacilli</taxon>
        <taxon>Bacillales</taxon>
        <taxon>Bacillaceae</taxon>
        <taxon>Peribacillus</taxon>
    </lineage>
</organism>
<name>A0A927CVW8_9BACI</name>
<dbReference type="PANTHER" id="PTHR42788">
    <property type="entry name" value="TAURINE IMPORT ATP-BINDING PROTEIN-RELATED"/>
    <property type="match status" value="1"/>
</dbReference>
<evidence type="ECO:0000256" key="3">
    <source>
        <dbReference type="ARBA" id="ARBA00022840"/>
    </source>
</evidence>
<dbReference type="InterPro" id="IPR003439">
    <property type="entry name" value="ABC_transporter-like_ATP-bd"/>
</dbReference>
<reference evidence="6" key="1">
    <citation type="submission" date="2020-09" db="EMBL/GenBank/DDBJ databases">
        <title>Bacillus faecalis sp. nov., a moderately halophilic bacterium isolated from cow faeces.</title>
        <authorList>
            <person name="Jiang L."/>
            <person name="Lee J."/>
        </authorList>
    </citation>
    <scope>NUCLEOTIDE SEQUENCE</scope>
    <source>
        <strain evidence="6">AGMB 02131</strain>
    </source>
</reference>
<dbReference type="SUPFAM" id="SSF52540">
    <property type="entry name" value="P-loop containing nucleoside triphosphate hydrolases"/>
    <property type="match status" value="1"/>
</dbReference>
<dbReference type="CDD" id="cd03293">
    <property type="entry name" value="ABC_NrtD_SsuB_transporters"/>
    <property type="match status" value="1"/>
</dbReference>
<keyword evidence="7" id="KW-1185">Reference proteome</keyword>
<dbReference type="Proteomes" id="UP000602076">
    <property type="component" value="Unassembled WGS sequence"/>
</dbReference>
<dbReference type="PANTHER" id="PTHR42788:SF13">
    <property type="entry name" value="ALIPHATIC SULFONATES IMPORT ATP-BINDING PROTEIN SSUB"/>
    <property type="match status" value="1"/>
</dbReference>
<gene>
    <name evidence="6" type="ORF">IEO70_06645</name>
</gene>
<dbReference type="GO" id="GO:0005524">
    <property type="term" value="F:ATP binding"/>
    <property type="evidence" value="ECO:0007669"/>
    <property type="project" value="UniProtKB-KW"/>
</dbReference>
<evidence type="ECO:0000313" key="6">
    <source>
        <dbReference type="EMBL" id="MBD3108041.1"/>
    </source>
</evidence>
<dbReference type="EMBL" id="JACXSI010000012">
    <property type="protein sequence ID" value="MBD3108041.1"/>
    <property type="molecule type" value="Genomic_DNA"/>
</dbReference>
<accession>A0A927CVW8</accession>
<keyword evidence="2" id="KW-0547">Nucleotide-binding</keyword>
<dbReference type="AlphaFoldDB" id="A0A927CVW8"/>
<keyword evidence="3 6" id="KW-0067">ATP-binding</keyword>
<evidence type="ECO:0000256" key="2">
    <source>
        <dbReference type="ARBA" id="ARBA00022741"/>
    </source>
</evidence>
<dbReference type="InterPro" id="IPR027417">
    <property type="entry name" value="P-loop_NTPase"/>
</dbReference>
<dbReference type="InterPro" id="IPR003593">
    <property type="entry name" value="AAA+_ATPase"/>
</dbReference>
<dbReference type="InterPro" id="IPR050166">
    <property type="entry name" value="ABC_transporter_ATP-bind"/>
</dbReference>
<dbReference type="SMART" id="SM00382">
    <property type="entry name" value="AAA"/>
    <property type="match status" value="1"/>
</dbReference>
<dbReference type="PROSITE" id="PS00211">
    <property type="entry name" value="ABC_TRANSPORTER_1"/>
    <property type="match status" value="1"/>
</dbReference>
<dbReference type="Gene3D" id="3.40.50.300">
    <property type="entry name" value="P-loop containing nucleotide triphosphate hydrolases"/>
    <property type="match status" value="1"/>
</dbReference>
<dbReference type="GO" id="GO:0016887">
    <property type="term" value="F:ATP hydrolysis activity"/>
    <property type="evidence" value="ECO:0007669"/>
    <property type="project" value="InterPro"/>
</dbReference>
<comment type="caution">
    <text evidence="6">The sequence shown here is derived from an EMBL/GenBank/DDBJ whole genome shotgun (WGS) entry which is preliminary data.</text>
</comment>